<dbReference type="AlphaFoldDB" id="A0AAW2CSQ8"/>
<name>A0AAW2CSQ8_9ROSI</name>
<dbReference type="EMBL" id="JAZDWU010000005">
    <property type="protein sequence ID" value="KAL0001293.1"/>
    <property type="molecule type" value="Genomic_DNA"/>
</dbReference>
<proteinExistence type="predicted"/>
<sequence>MRNWKGALKWLRKIIPRERPVAPLHRELIGGVGEIPGDFEQAFAFENDMETEAESDDETSNLEAGIAAVNLSGERKASIQAHWSNALIVKVIGKTVGYQVMSTRIVDHYDAI</sequence>
<comment type="caution">
    <text evidence="1">The sequence shown here is derived from an EMBL/GenBank/DDBJ whole genome shotgun (WGS) entry which is preliminary data.</text>
</comment>
<reference evidence="1 2" key="1">
    <citation type="submission" date="2024-01" db="EMBL/GenBank/DDBJ databases">
        <title>A telomere-to-telomere, gap-free genome of sweet tea (Lithocarpus litseifolius).</title>
        <authorList>
            <person name="Zhou J."/>
        </authorList>
    </citation>
    <scope>NUCLEOTIDE SEQUENCE [LARGE SCALE GENOMIC DNA]</scope>
    <source>
        <strain evidence="1">Zhou-2022a</strain>
        <tissue evidence="1">Leaf</tissue>
    </source>
</reference>
<keyword evidence="2" id="KW-1185">Reference proteome</keyword>
<dbReference type="Proteomes" id="UP001459277">
    <property type="component" value="Unassembled WGS sequence"/>
</dbReference>
<evidence type="ECO:0000313" key="1">
    <source>
        <dbReference type="EMBL" id="KAL0001293.1"/>
    </source>
</evidence>
<accession>A0AAW2CSQ8</accession>
<evidence type="ECO:0000313" key="2">
    <source>
        <dbReference type="Proteomes" id="UP001459277"/>
    </source>
</evidence>
<organism evidence="1 2">
    <name type="scientific">Lithocarpus litseifolius</name>
    <dbReference type="NCBI Taxonomy" id="425828"/>
    <lineage>
        <taxon>Eukaryota</taxon>
        <taxon>Viridiplantae</taxon>
        <taxon>Streptophyta</taxon>
        <taxon>Embryophyta</taxon>
        <taxon>Tracheophyta</taxon>
        <taxon>Spermatophyta</taxon>
        <taxon>Magnoliopsida</taxon>
        <taxon>eudicotyledons</taxon>
        <taxon>Gunneridae</taxon>
        <taxon>Pentapetalae</taxon>
        <taxon>rosids</taxon>
        <taxon>fabids</taxon>
        <taxon>Fagales</taxon>
        <taxon>Fagaceae</taxon>
        <taxon>Lithocarpus</taxon>
    </lineage>
</organism>
<protein>
    <submittedName>
        <fullName evidence="1">Uncharacterized protein</fullName>
    </submittedName>
</protein>
<gene>
    <name evidence="1" type="ORF">SO802_015074</name>
</gene>